<dbReference type="Proteomes" id="UP000789901">
    <property type="component" value="Unassembled WGS sequence"/>
</dbReference>
<gene>
    <name evidence="1" type="ORF">GMARGA_LOCUS19625</name>
</gene>
<sequence>KITEQSKIKNYEKIDQVLEVQNEKKHGSLVKILYYDTKLEWLLKSEEENNKQNISFRKKKETYEECKERQDIQDVKKKYKVLEERSGKTKDGFVSAKSLEAIISSLMNDIKTKLYEEIQKTNRAQ</sequence>
<name>A0ABN7VLR0_GIGMA</name>
<evidence type="ECO:0000313" key="1">
    <source>
        <dbReference type="EMBL" id="CAG8780263.1"/>
    </source>
</evidence>
<comment type="caution">
    <text evidence="1">The sequence shown here is derived from an EMBL/GenBank/DDBJ whole genome shotgun (WGS) entry which is preliminary data.</text>
</comment>
<feature type="non-terminal residue" evidence="1">
    <location>
        <position position="1"/>
    </location>
</feature>
<accession>A0ABN7VLR0</accession>
<organism evidence="1 2">
    <name type="scientific">Gigaspora margarita</name>
    <dbReference type="NCBI Taxonomy" id="4874"/>
    <lineage>
        <taxon>Eukaryota</taxon>
        <taxon>Fungi</taxon>
        <taxon>Fungi incertae sedis</taxon>
        <taxon>Mucoromycota</taxon>
        <taxon>Glomeromycotina</taxon>
        <taxon>Glomeromycetes</taxon>
        <taxon>Diversisporales</taxon>
        <taxon>Gigasporaceae</taxon>
        <taxon>Gigaspora</taxon>
    </lineage>
</organism>
<feature type="non-terminal residue" evidence="1">
    <location>
        <position position="125"/>
    </location>
</feature>
<proteinExistence type="predicted"/>
<protein>
    <submittedName>
        <fullName evidence="1">42973_t:CDS:1</fullName>
    </submittedName>
</protein>
<reference evidence="1 2" key="1">
    <citation type="submission" date="2021-06" db="EMBL/GenBank/DDBJ databases">
        <authorList>
            <person name="Kallberg Y."/>
            <person name="Tangrot J."/>
            <person name="Rosling A."/>
        </authorList>
    </citation>
    <scope>NUCLEOTIDE SEQUENCE [LARGE SCALE GENOMIC DNA]</scope>
    <source>
        <strain evidence="1 2">120-4 pot B 10/14</strain>
    </source>
</reference>
<dbReference type="EMBL" id="CAJVQB010016511">
    <property type="protein sequence ID" value="CAG8780263.1"/>
    <property type="molecule type" value="Genomic_DNA"/>
</dbReference>
<evidence type="ECO:0000313" key="2">
    <source>
        <dbReference type="Proteomes" id="UP000789901"/>
    </source>
</evidence>
<keyword evidence="2" id="KW-1185">Reference proteome</keyword>